<proteinExistence type="predicted"/>
<comment type="caution">
    <text evidence="1">The sequence shown here is derived from an EMBL/GenBank/DDBJ whole genome shotgun (WGS) entry which is preliminary data.</text>
</comment>
<name>A0ABP3GL72_9ACTN</name>
<evidence type="ECO:0000313" key="1">
    <source>
        <dbReference type="EMBL" id="GAA0347992.1"/>
    </source>
</evidence>
<dbReference type="RefSeq" id="WP_252801351.1">
    <property type="nucleotide sequence ID" value="NZ_JAMXMX010000006.1"/>
</dbReference>
<organism evidence="1 2">
    <name type="scientific">Actinoallomurus spadix</name>
    <dbReference type="NCBI Taxonomy" id="79912"/>
    <lineage>
        <taxon>Bacteria</taxon>
        <taxon>Bacillati</taxon>
        <taxon>Actinomycetota</taxon>
        <taxon>Actinomycetes</taxon>
        <taxon>Streptosporangiales</taxon>
        <taxon>Thermomonosporaceae</taxon>
        <taxon>Actinoallomurus</taxon>
    </lineage>
</organism>
<dbReference type="Proteomes" id="UP001501822">
    <property type="component" value="Unassembled WGS sequence"/>
</dbReference>
<reference evidence="2" key="1">
    <citation type="journal article" date="2019" name="Int. J. Syst. Evol. Microbiol.">
        <title>The Global Catalogue of Microorganisms (GCM) 10K type strain sequencing project: providing services to taxonomists for standard genome sequencing and annotation.</title>
        <authorList>
            <consortium name="The Broad Institute Genomics Platform"/>
            <consortium name="The Broad Institute Genome Sequencing Center for Infectious Disease"/>
            <person name="Wu L."/>
            <person name="Ma J."/>
        </authorList>
    </citation>
    <scope>NUCLEOTIDE SEQUENCE [LARGE SCALE GENOMIC DNA]</scope>
    <source>
        <strain evidence="2">JCM 3146</strain>
    </source>
</reference>
<dbReference type="EMBL" id="BAAABM010000037">
    <property type="protein sequence ID" value="GAA0347992.1"/>
    <property type="molecule type" value="Genomic_DNA"/>
</dbReference>
<sequence length="229" mass="25027">MLRPKSGIYVVNESTLVTDADVRAWTTACAKQIREHVAPAYGKTPVRVQFLSRTSHAPRGAWVLVVLDDADQAGALGYHAETADGRVYGRIFARPCLQYGVAVSTTGSHEIVETFCDPDVDQWRDTGRGFAVAYEAADPVEGDSYSIDGVLVSDFVLPAWYGGTNGDGSTRTRWCTEAGPLQPFELAPGGYYVRRLPDGSEEQVFGKAANRGYIAAKRHQLARTRRRGI</sequence>
<evidence type="ECO:0000313" key="2">
    <source>
        <dbReference type="Proteomes" id="UP001501822"/>
    </source>
</evidence>
<gene>
    <name evidence="1" type="ORF">GCM10010151_42130</name>
</gene>
<keyword evidence="2" id="KW-1185">Reference proteome</keyword>
<protein>
    <submittedName>
        <fullName evidence="1">Uncharacterized protein</fullName>
    </submittedName>
</protein>
<accession>A0ABP3GL72</accession>